<gene>
    <name evidence="2" type="primary">anmK</name>
    <name evidence="3" type="ORF">NGM99_02890</name>
</gene>
<dbReference type="GO" id="GO:0016301">
    <property type="term" value="F:kinase activity"/>
    <property type="evidence" value="ECO:0007669"/>
    <property type="project" value="UniProtKB-KW"/>
</dbReference>
<evidence type="ECO:0000313" key="4">
    <source>
        <dbReference type="Proteomes" id="UP001205906"/>
    </source>
</evidence>
<evidence type="ECO:0000256" key="1">
    <source>
        <dbReference type="ARBA" id="ARBA00023277"/>
    </source>
</evidence>
<dbReference type="Proteomes" id="UP001205906">
    <property type="component" value="Unassembled WGS sequence"/>
</dbReference>
<comment type="similarity">
    <text evidence="2">Belongs to the anhydro-N-acetylmuramic acid kinase family.</text>
</comment>
<dbReference type="InterPro" id="IPR005338">
    <property type="entry name" value="Anhydro_N_Ac-Mur_kinase"/>
</dbReference>
<keyword evidence="2" id="KW-0067">ATP-binding</keyword>
<dbReference type="NCBIfam" id="NF007141">
    <property type="entry name" value="PRK09585.1-5"/>
    <property type="match status" value="1"/>
</dbReference>
<accession>A0ABT1C1N7</accession>
<dbReference type="Gene3D" id="3.30.420.40">
    <property type="match status" value="2"/>
</dbReference>
<dbReference type="EC" id="2.7.1.170" evidence="2"/>
<dbReference type="InterPro" id="IPR043129">
    <property type="entry name" value="ATPase_NBD"/>
</dbReference>
<name>A0ABT1C1N7_9HYPH</name>
<dbReference type="RefSeq" id="WP_252815748.1">
    <property type="nucleotide sequence ID" value="NZ_JAMXQS010000001.1"/>
</dbReference>
<comment type="caution">
    <text evidence="3">The sequence shown here is derived from an EMBL/GenBank/DDBJ whole genome shotgun (WGS) entry which is preliminary data.</text>
</comment>
<comment type="function">
    <text evidence="2">Catalyzes the specific phosphorylation of 1,6-anhydro-N-acetylmuramic acid (anhMurNAc) with the simultaneous cleavage of the 1,6-anhydro ring, generating MurNAc-6-P. Is required for the utilization of anhMurNAc either imported from the medium or derived from its own cell wall murein, and thus plays a role in cell wall recycling.</text>
</comment>
<dbReference type="HAMAP" id="MF_01270">
    <property type="entry name" value="AnhMurNAc_kinase"/>
    <property type="match status" value="1"/>
</dbReference>
<dbReference type="Pfam" id="PF03702">
    <property type="entry name" value="AnmK"/>
    <property type="match status" value="1"/>
</dbReference>
<organism evidence="3 4">
    <name type="scientific">Mesorhizobium liriopis</name>
    <dbReference type="NCBI Taxonomy" id="2953882"/>
    <lineage>
        <taxon>Bacteria</taxon>
        <taxon>Pseudomonadati</taxon>
        <taxon>Pseudomonadota</taxon>
        <taxon>Alphaproteobacteria</taxon>
        <taxon>Hyphomicrobiales</taxon>
        <taxon>Phyllobacteriaceae</taxon>
        <taxon>Mesorhizobium</taxon>
    </lineage>
</organism>
<sequence>MIALGLMSGTSMDGIDGALVDTDGEKAVERGPSFFVPYDDAFRAKLTAALETAKRIRTREERPGELAALEREITLRHADAVAQFLDGLPARWRDVSVVGFHGQTVLHRPAEGVTVQLGEGALLSERVGLPVVWDMRAADMEAGGQGAPLVSAYHAALARSLFPDRLPAVIVNIGGISNISFVPAKGEPIAFDTGPGNALIDQWVARSGLAYDADGAVAAKGRVAEAAQDAYLAKPFFSQPGPKSLDRLDFTLAEAEGLGLEDGARTLAAVSAGAILRAVEHLPEAPKLWVICGGGRKNPHIVGDLRAGASVPVIVAEEVGLDGDATEAEAWGYLAVRSLRGLPLTYPGTTGCREAVTGGVHSVPKGKSEAA</sequence>
<keyword evidence="2 3" id="KW-0808">Transferase</keyword>
<reference evidence="3 4" key="1">
    <citation type="submission" date="2022-06" db="EMBL/GenBank/DDBJ databases">
        <title>Mesorhizobium sp. strain RP14 Genome sequencing and assembly.</title>
        <authorList>
            <person name="Kim I."/>
        </authorList>
    </citation>
    <scope>NUCLEOTIDE SEQUENCE [LARGE SCALE GENOMIC DNA]</scope>
    <source>
        <strain evidence="4">RP14(2022)</strain>
    </source>
</reference>
<keyword evidence="2 3" id="KW-0418">Kinase</keyword>
<dbReference type="PANTHER" id="PTHR30605">
    <property type="entry name" value="ANHYDRO-N-ACETYLMURAMIC ACID KINASE"/>
    <property type="match status" value="1"/>
</dbReference>
<evidence type="ECO:0000313" key="3">
    <source>
        <dbReference type="EMBL" id="MCO6048734.1"/>
    </source>
</evidence>
<feature type="binding site" evidence="2">
    <location>
        <begin position="9"/>
        <end position="16"/>
    </location>
    <ligand>
        <name>ATP</name>
        <dbReference type="ChEBI" id="CHEBI:30616"/>
    </ligand>
</feature>
<keyword evidence="4" id="KW-1185">Reference proteome</keyword>
<proteinExistence type="inferred from homology"/>
<dbReference type="PANTHER" id="PTHR30605:SF0">
    <property type="entry name" value="ANHYDRO-N-ACETYLMURAMIC ACID KINASE"/>
    <property type="match status" value="1"/>
</dbReference>
<protein>
    <recommendedName>
        <fullName evidence="2">Anhydro-N-acetylmuramic acid kinase</fullName>
        <ecNumber evidence="2">2.7.1.170</ecNumber>
    </recommendedName>
    <alternativeName>
        <fullName evidence="2">AnhMurNAc kinase</fullName>
    </alternativeName>
</protein>
<keyword evidence="2" id="KW-0547">Nucleotide-binding</keyword>
<dbReference type="EMBL" id="JAMXQS010000001">
    <property type="protein sequence ID" value="MCO6048734.1"/>
    <property type="molecule type" value="Genomic_DNA"/>
</dbReference>
<keyword evidence="1 2" id="KW-0119">Carbohydrate metabolism</keyword>
<comment type="catalytic activity">
    <reaction evidence="2">
        <text>1,6-anhydro-N-acetyl-beta-muramate + ATP + H2O = N-acetyl-D-muramate 6-phosphate + ADP + H(+)</text>
        <dbReference type="Rhea" id="RHEA:24952"/>
        <dbReference type="ChEBI" id="CHEBI:15377"/>
        <dbReference type="ChEBI" id="CHEBI:15378"/>
        <dbReference type="ChEBI" id="CHEBI:30616"/>
        <dbReference type="ChEBI" id="CHEBI:58690"/>
        <dbReference type="ChEBI" id="CHEBI:58722"/>
        <dbReference type="ChEBI" id="CHEBI:456216"/>
        <dbReference type="EC" id="2.7.1.170"/>
    </reaction>
</comment>
<dbReference type="SUPFAM" id="SSF53067">
    <property type="entry name" value="Actin-like ATPase domain"/>
    <property type="match status" value="1"/>
</dbReference>
<evidence type="ECO:0000256" key="2">
    <source>
        <dbReference type="HAMAP-Rule" id="MF_01270"/>
    </source>
</evidence>
<comment type="pathway">
    <text evidence="2">Amino-sugar metabolism; 1,6-anhydro-N-acetylmuramate degradation.</text>
</comment>
<comment type="pathway">
    <text evidence="2">Cell wall biogenesis; peptidoglycan recycling.</text>
</comment>